<protein>
    <submittedName>
        <fullName evidence="3">Uncharacterized protein</fullName>
    </submittedName>
</protein>
<accession>A0A1M6MZT7</accession>
<evidence type="ECO:0000256" key="1">
    <source>
        <dbReference type="SAM" id="MobiDB-lite"/>
    </source>
</evidence>
<organism evidence="3 4">
    <name type="scientific">Bradyrhizobium lablabi</name>
    <dbReference type="NCBI Taxonomy" id="722472"/>
    <lineage>
        <taxon>Bacteria</taxon>
        <taxon>Pseudomonadati</taxon>
        <taxon>Pseudomonadota</taxon>
        <taxon>Alphaproteobacteria</taxon>
        <taxon>Hyphomicrobiales</taxon>
        <taxon>Nitrobacteraceae</taxon>
        <taxon>Bradyrhizobium</taxon>
    </lineage>
</organism>
<feature type="chain" id="PRO_5009919634" evidence="2">
    <location>
        <begin position="25"/>
        <end position="136"/>
    </location>
</feature>
<proteinExistence type="predicted"/>
<feature type="compositionally biased region" description="Basic residues" evidence="1">
    <location>
        <begin position="98"/>
        <end position="109"/>
    </location>
</feature>
<name>A0A1M6MZT7_9BRAD</name>
<reference evidence="3 4" key="1">
    <citation type="submission" date="2016-11" db="EMBL/GenBank/DDBJ databases">
        <authorList>
            <person name="Jaros S."/>
            <person name="Januszkiewicz K."/>
            <person name="Wedrychowicz H."/>
        </authorList>
    </citation>
    <scope>NUCLEOTIDE SEQUENCE [LARGE SCALE GENOMIC DNA]</scope>
    <source>
        <strain evidence="3 4">GAS499</strain>
    </source>
</reference>
<gene>
    <name evidence="3" type="ORF">SAMN05444159_1802</name>
</gene>
<dbReference type="EMBL" id="LT670844">
    <property type="protein sequence ID" value="SHJ88853.1"/>
    <property type="molecule type" value="Genomic_DNA"/>
</dbReference>
<evidence type="ECO:0000256" key="2">
    <source>
        <dbReference type="SAM" id="SignalP"/>
    </source>
</evidence>
<sequence>MAPKDILTAVMCTALLAWSGLSMADEYRPDQFLGLDLPQAVLSPKPLGPPSRFEPVRIEAKGDRRGEGTQAKAAPQAEPKITMHRTIVVHAPAEKPRGAARARLARRHSNPLDAQAQDTRIQVWPCTSGGICDWKR</sequence>
<evidence type="ECO:0000313" key="4">
    <source>
        <dbReference type="Proteomes" id="UP000189935"/>
    </source>
</evidence>
<keyword evidence="2" id="KW-0732">Signal</keyword>
<dbReference type="Proteomes" id="UP000189935">
    <property type="component" value="Chromosome I"/>
</dbReference>
<feature type="region of interest" description="Disordered" evidence="1">
    <location>
        <begin position="59"/>
        <end position="114"/>
    </location>
</feature>
<dbReference type="RefSeq" id="WP_079537850.1">
    <property type="nucleotide sequence ID" value="NZ_LT670844.1"/>
</dbReference>
<evidence type="ECO:0000313" key="3">
    <source>
        <dbReference type="EMBL" id="SHJ88853.1"/>
    </source>
</evidence>
<feature type="signal peptide" evidence="2">
    <location>
        <begin position="1"/>
        <end position="24"/>
    </location>
</feature>
<dbReference type="AlphaFoldDB" id="A0A1M6MZT7"/>